<dbReference type="OrthoDB" id="3063824at2759"/>
<accession>A0A5C3L852</accession>
<evidence type="ECO:0000313" key="3">
    <source>
        <dbReference type="Proteomes" id="UP000307440"/>
    </source>
</evidence>
<evidence type="ECO:0000313" key="2">
    <source>
        <dbReference type="EMBL" id="TFK28987.1"/>
    </source>
</evidence>
<dbReference type="Proteomes" id="UP000307440">
    <property type="component" value="Unassembled WGS sequence"/>
</dbReference>
<name>A0A5C3L852_COPMA</name>
<keyword evidence="3" id="KW-1185">Reference proteome</keyword>
<feature type="region of interest" description="Disordered" evidence="1">
    <location>
        <begin position="1"/>
        <end position="33"/>
    </location>
</feature>
<gene>
    <name evidence="2" type="ORF">FA15DRAFT_456021</name>
</gene>
<proteinExistence type="predicted"/>
<sequence>MEEIDEKLKGIRLLGTDSGKQDRGVQPGPPEPPPSHLAVFILKDMQTERKALIPVPNSYQEAQQAAFQLFKPYLSQGNQASKISLRPSLTGKMEDCAEIEAKYWKLAFPLCKTVGVFQDVFLNGMLWITLWEGSGWTRIKPNDDKGERLQTPMPRPTTYQEAWKLLEIAVEKTPSWKGMLIDAAEERGDLTNWEDPYDIPVDISVTCYVFSGPTSSRFATRAPGSTEDFDITATDSWSQIPRSAHTDGEQWRRHLPLPGQILGFKLISEYSQPYM</sequence>
<organism evidence="2 3">
    <name type="scientific">Coprinopsis marcescibilis</name>
    <name type="common">Agaric fungus</name>
    <name type="synonym">Psathyrella marcescibilis</name>
    <dbReference type="NCBI Taxonomy" id="230819"/>
    <lineage>
        <taxon>Eukaryota</taxon>
        <taxon>Fungi</taxon>
        <taxon>Dikarya</taxon>
        <taxon>Basidiomycota</taxon>
        <taxon>Agaricomycotina</taxon>
        <taxon>Agaricomycetes</taxon>
        <taxon>Agaricomycetidae</taxon>
        <taxon>Agaricales</taxon>
        <taxon>Agaricineae</taxon>
        <taxon>Psathyrellaceae</taxon>
        <taxon>Coprinopsis</taxon>
    </lineage>
</organism>
<protein>
    <submittedName>
        <fullName evidence="2">Uncharacterized protein</fullName>
    </submittedName>
</protein>
<reference evidence="2 3" key="1">
    <citation type="journal article" date="2019" name="Nat. Ecol. Evol.">
        <title>Megaphylogeny resolves global patterns of mushroom evolution.</title>
        <authorList>
            <person name="Varga T."/>
            <person name="Krizsan K."/>
            <person name="Foldi C."/>
            <person name="Dima B."/>
            <person name="Sanchez-Garcia M."/>
            <person name="Sanchez-Ramirez S."/>
            <person name="Szollosi G.J."/>
            <person name="Szarkandi J.G."/>
            <person name="Papp V."/>
            <person name="Albert L."/>
            <person name="Andreopoulos W."/>
            <person name="Angelini C."/>
            <person name="Antonin V."/>
            <person name="Barry K.W."/>
            <person name="Bougher N.L."/>
            <person name="Buchanan P."/>
            <person name="Buyck B."/>
            <person name="Bense V."/>
            <person name="Catcheside P."/>
            <person name="Chovatia M."/>
            <person name="Cooper J."/>
            <person name="Damon W."/>
            <person name="Desjardin D."/>
            <person name="Finy P."/>
            <person name="Geml J."/>
            <person name="Haridas S."/>
            <person name="Hughes K."/>
            <person name="Justo A."/>
            <person name="Karasinski D."/>
            <person name="Kautmanova I."/>
            <person name="Kiss B."/>
            <person name="Kocsube S."/>
            <person name="Kotiranta H."/>
            <person name="LaButti K.M."/>
            <person name="Lechner B.E."/>
            <person name="Liimatainen K."/>
            <person name="Lipzen A."/>
            <person name="Lukacs Z."/>
            <person name="Mihaltcheva S."/>
            <person name="Morgado L.N."/>
            <person name="Niskanen T."/>
            <person name="Noordeloos M.E."/>
            <person name="Ohm R.A."/>
            <person name="Ortiz-Santana B."/>
            <person name="Ovrebo C."/>
            <person name="Racz N."/>
            <person name="Riley R."/>
            <person name="Savchenko A."/>
            <person name="Shiryaev A."/>
            <person name="Soop K."/>
            <person name="Spirin V."/>
            <person name="Szebenyi C."/>
            <person name="Tomsovsky M."/>
            <person name="Tulloss R.E."/>
            <person name="Uehling J."/>
            <person name="Grigoriev I.V."/>
            <person name="Vagvolgyi C."/>
            <person name="Papp T."/>
            <person name="Martin F.M."/>
            <person name="Miettinen O."/>
            <person name="Hibbett D.S."/>
            <person name="Nagy L.G."/>
        </authorList>
    </citation>
    <scope>NUCLEOTIDE SEQUENCE [LARGE SCALE GENOMIC DNA]</scope>
    <source>
        <strain evidence="2 3">CBS 121175</strain>
    </source>
</reference>
<dbReference type="EMBL" id="ML210152">
    <property type="protein sequence ID" value="TFK28987.1"/>
    <property type="molecule type" value="Genomic_DNA"/>
</dbReference>
<evidence type="ECO:0000256" key="1">
    <source>
        <dbReference type="SAM" id="MobiDB-lite"/>
    </source>
</evidence>
<dbReference type="AlphaFoldDB" id="A0A5C3L852"/>